<sequence length="36" mass="4016">MKVLMVGANGRFAGMVLPELKRRGAIVRALIRSQEF</sequence>
<name>A0A7W7ZGC1_9BACT</name>
<dbReference type="InterPro" id="IPR036291">
    <property type="entry name" value="NAD(P)-bd_dom_sf"/>
</dbReference>
<dbReference type="SUPFAM" id="SSF51735">
    <property type="entry name" value="NAD(P)-binding Rossmann-fold domains"/>
    <property type="match status" value="1"/>
</dbReference>
<dbReference type="Gene3D" id="3.40.50.720">
    <property type="entry name" value="NAD(P)-binding Rossmann-like Domain"/>
    <property type="match status" value="1"/>
</dbReference>
<accession>A0A7W7ZGC1</accession>
<evidence type="ECO:0000313" key="2">
    <source>
        <dbReference type="Proteomes" id="UP000540989"/>
    </source>
</evidence>
<dbReference type="AlphaFoldDB" id="A0A7W7ZGC1"/>
<proteinExistence type="predicted"/>
<protein>
    <submittedName>
        <fullName evidence="1">Putative NADH-flavin reductase</fullName>
    </submittedName>
</protein>
<comment type="caution">
    <text evidence="1">The sequence shown here is derived from an EMBL/GenBank/DDBJ whole genome shotgun (WGS) entry which is preliminary data.</text>
</comment>
<reference evidence="1 2" key="1">
    <citation type="submission" date="2020-08" db="EMBL/GenBank/DDBJ databases">
        <title>Genomic Encyclopedia of Type Strains, Phase IV (KMG-V): Genome sequencing to study the core and pangenomes of soil and plant-associated prokaryotes.</title>
        <authorList>
            <person name="Whitman W."/>
        </authorList>
    </citation>
    <scope>NUCLEOTIDE SEQUENCE [LARGE SCALE GENOMIC DNA]</scope>
    <source>
        <strain evidence="1 2">M8UP14</strain>
    </source>
</reference>
<dbReference type="EMBL" id="JACHIP010000005">
    <property type="protein sequence ID" value="MBB5059332.1"/>
    <property type="molecule type" value="Genomic_DNA"/>
</dbReference>
<keyword evidence="2" id="KW-1185">Reference proteome</keyword>
<evidence type="ECO:0000313" key="1">
    <source>
        <dbReference type="EMBL" id="MBB5059332.1"/>
    </source>
</evidence>
<dbReference type="Proteomes" id="UP000540989">
    <property type="component" value="Unassembled WGS sequence"/>
</dbReference>
<gene>
    <name evidence="1" type="ORF">HDF16_004055</name>
</gene>
<organism evidence="1 2">
    <name type="scientific">Granulicella aggregans</name>
    <dbReference type="NCBI Taxonomy" id="474949"/>
    <lineage>
        <taxon>Bacteria</taxon>
        <taxon>Pseudomonadati</taxon>
        <taxon>Acidobacteriota</taxon>
        <taxon>Terriglobia</taxon>
        <taxon>Terriglobales</taxon>
        <taxon>Acidobacteriaceae</taxon>
        <taxon>Granulicella</taxon>
    </lineage>
</organism>